<reference evidence="2" key="1">
    <citation type="submission" date="2015-09" db="EMBL/GenBank/DDBJ databases">
        <authorList>
            <consortium name="Pathogen Informatics"/>
        </authorList>
    </citation>
    <scope>NUCLEOTIDE SEQUENCE</scope>
    <source>
        <strain evidence="2">2789STDY5834896</strain>
    </source>
</reference>
<proteinExistence type="predicted"/>
<name>A0A1C6IVC8_9FIRM</name>
<evidence type="ECO:0000313" key="2">
    <source>
        <dbReference type="EMBL" id="SCJ73834.1"/>
    </source>
</evidence>
<dbReference type="AlphaFoldDB" id="A0A1C6IVC8"/>
<keyword evidence="1" id="KW-0812">Transmembrane</keyword>
<feature type="transmembrane region" description="Helical" evidence="1">
    <location>
        <begin position="24"/>
        <end position="46"/>
    </location>
</feature>
<organism evidence="2">
    <name type="scientific">uncultured Anaerotruncus sp</name>
    <dbReference type="NCBI Taxonomy" id="905011"/>
    <lineage>
        <taxon>Bacteria</taxon>
        <taxon>Bacillati</taxon>
        <taxon>Bacillota</taxon>
        <taxon>Clostridia</taxon>
        <taxon>Eubacteriales</taxon>
        <taxon>Oscillospiraceae</taxon>
        <taxon>Anaerotruncus</taxon>
        <taxon>environmental samples</taxon>
    </lineage>
</organism>
<protein>
    <submittedName>
        <fullName evidence="2">Uncharacterized protein</fullName>
    </submittedName>
</protein>
<sequence length="51" mass="5365">MFSALMALPGHGGGILEFFKSIPLLPILGAALAAVLVLLLVSTIAYRRRGK</sequence>
<evidence type="ECO:0000256" key="1">
    <source>
        <dbReference type="SAM" id="Phobius"/>
    </source>
</evidence>
<keyword evidence="1" id="KW-1133">Transmembrane helix</keyword>
<dbReference type="EMBL" id="FMHG01000001">
    <property type="protein sequence ID" value="SCJ73834.1"/>
    <property type="molecule type" value="Genomic_DNA"/>
</dbReference>
<keyword evidence="1" id="KW-0472">Membrane</keyword>
<gene>
    <name evidence="2" type="ORF">SAMEA3545359_01713</name>
</gene>
<accession>A0A1C6IVC8</accession>